<gene>
    <name evidence="3" type="ORF">SAMN05421879_101225</name>
</gene>
<keyword evidence="1" id="KW-0560">Oxidoreductase</keyword>
<evidence type="ECO:0000256" key="1">
    <source>
        <dbReference type="ARBA" id="ARBA00023002"/>
    </source>
</evidence>
<dbReference type="InterPro" id="IPR006076">
    <property type="entry name" value="FAD-dep_OxRdtase"/>
</dbReference>
<dbReference type="InterPro" id="IPR036188">
    <property type="entry name" value="FAD/NAD-bd_sf"/>
</dbReference>
<evidence type="ECO:0000313" key="4">
    <source>
        <dbReference type="Proteomes" id="UP000219688"/>
    </source>
</evidence>
<reference evidence="4" key="1">
    <citation type="submission" date="2017-08" db="EMBL/GenBank/DDBJ databases">
        <authorList>
            <person name="Varghese N."/>
            <person name="Submissions S."/>
        </authorList>
    </citation>
    <scope>NUCLEOTIDE SEQUENCE [LARGE SCALE GENOMIC DNA]</scope>
    <source>
        <strain evidence="4">USBA17B2</strain>
    </source>
</reference>
<keyword evidence="4" id="KW-1185">Reference proteome</keyword>
<proteinExistence type="predicted"/>
<dbReference type="Pfam" id="PF01266">
    <property type="entry name" value="DAO"/>
    <property type="match status" value="1"/>
</dbReference>
<feature type="domain" description="FAD dependent oxidoreductase" evidence="2">
    <location>
        <begin position="46"/>
        <end position="397"/>
    </location>
</feature>
<dbReference type="SUPFAM" id="SSF51905">
    <property type="entry name" value="FAD/NAD(P)-binding domain"/>
    <property type="match status" value="1"/>
</dbReference>
<dbReference type="GO" id="GO:0005737">
    <property type="term" value="C:cytoplasm"/>
    <property type="evidence" value="ECO:0007669"/>
    <property type="project" value="TreeGrafter"/>
</dbReference>
<sequence>MDGAGAADLLPPEDDIVGAILGDGARGGEVREGRDVSAAELPRAADVVVVGGGVIGLAAAYHLARGGAGSVLLLEQDTFGSGSTGRAAGGVRAQFSEEVNVRLARRSLEVFESFEQDLGQPIDLHRVGYLFLLDDPDDVADFERAAKLQNSLGVPTRMIDPEEAQVLSPLISTEGLLAASWHAGDGHCAPDSVVAGYARAARSAGATLVSRCRVTGAEVEDGGGGTPRRVRAVLTDAGRVETERVVVAAGAWSGVVAGFFGVDLPVEPLRRQIVCTGPVAGRGEATPMTIDFSSSFYFHDEGPGLLVGMSDPAETVGFKHRPDDGWLTGLDAAIGRRAPALAGAEVRRTWAGLYEMTPDHNGLVGSARDLPGLVYATGFSGHGFLMGPAVGEVVASLVAGERPGIDVSALDVDRFRTGAPVPEKHIV</sequence>
<dbReference type="AlphaFoldDB" id="A0A285VG58"/>
<dbReference type="Proteomes" id="UP000219688">
    <property type="component" value="Unassembled WGS sequence"/>
</dbReference>
<dbReference type="EMBL" id="OBQK01000001">
    <property type="protein sequence ID" value="SOC51531.1"/>
    <property type="molecule type" value="Genomic_DNA"/>
</dbReference>
<organism evidence="3 4">
    <name type="scientific">Ornithinimicrobium cerasi</name>
    <dbReference type="NCBI Taxonomy" id="2248773"/>
    <lineage>
        <taxon>Bacteria</taxon>
        <taxon>Bacillati</taxon>
        <taxon>Actinomycetota</taxon>
        <taxon>Actinomycetes</taxon>
        <taxon>Micrococcales</taxon>
        <taxon>Ornithinimicrobiaceae</taxon>
        <taxon>Ornithinimicrobium</taxon>
    </lineage>
</organism>
<evidence type="ECO:0000313" key="3">
    <source>
        <dbReference type="EMBL" id="SOC51531.1"/>
    </source>
</evidence>
<dbReference type="PANTHER" id="PTHR13847:SF287">
    <property type="entry name" value="FAD-DEPENDENT OXIDOREDUCTASE DOMAIN-CONTAINING PROTEIN 1"/>
    <property type="match status" value="1"/>
</dbReference>
<dbReference type="PANTHER" id="PTHR13847">
    <property type="entry name" value="SARCOSINE DEHYDROGENASE-RELATED"/>
    <property type="match status" value="1"/>
</dbReference>
<evidence type="ECO:0000259" key="2">
    <source>
        <dbReference type="Pfam" id="PF01266"/>
    </source>
</evidence>
<dbReference type="GO" id="GO:0016491">
    <property type="term" value="F:oxidoreductase activity"/>
    <property type="evidence" value="ECO:0007669"/>
    <property type="project" value="UniProtKB-KW"/>
</dbReference>
<dbReference type="Gene3D" id="3.50.50.60">
    <property type="entry name" value="FAD/NAD(P)-binding domain"/>
    <property type="match status" value="1"/>
</dbReference>
<dbReference type="Gene3D" id="3.30.9.10">
    <property type="entry name" value="D-Amino Acid Oxidase, subunit A, domain 2"/>
    <property type="match status" value="1"/>
</dbReference>
<name>A0A285VG58_9MICO</name>
<accession>A0A285VG58</accession>
<protein>
    <submittedName>
        <fullName evidence="3">Sarcosine oxidase subunit beta</fullName>
    </submittedName>
</protein>